<evidence type="ECO:0000313" key="5">
    <source>
        <dbReference type="Proteomes" id="UP001168380"/>
    </source>
</evidence>
<feature type="domain" description="BD-FAE-like" evidence="3">
    <location>
        <begin position="57"/>
        <end position="244"/>
    </location>
</feature>
<keyword evidence="1 4" id="KW-0378">Hydrolase</keyword>
<feature type="signal peptide" evidence="2">
    <location>
        <begin position="1"/>
        <end position="25"/>
    </location>
</feature>
<dbReference type="InterPro" id="IPR049492">
    <property type="entry name" value="BD-FAE-like_dom"/>
</dbReference>
<organism evidence="4 5">
    <name type="scientific">Gilvimarinus algae</name>
    <dbReference type="NCBI Taxonomy" id="3058037"/>
    <lineage>
        <taxon>Bacteria</taxon>
        <taxon>Pseudomonadati</taxon>
        <taxon>Pseudomonadota</taxon>
        <taxon>Gammaproteobacteria</taxon>
        <taxon>Cellvibrionales</taxon>
        <taxon>Cellvibrionaceae</taxon>
        <taxon>Gilvimarinus</taxon>
    </lineage>
</organism>
<name>A0ABT8TBL6_9GAMM</name>
<dbReference type="InterPro" id="IPR029058">
    <property type="entry name" value="AB_hydrolase_fold"/>
</dbReference>
<dbReference type="InterPro" id="IPR050300">
    <property type="entry name" value="GDXG_lipolytic_enzyme"/>
</dbReference>
<keyword evidence="2" id="KW-0732">Signal</keyword>
<evidence type="ECO:0000256" key="1">
    <source>
        <dbReference type="ARBA" id="ARBA00022801"/>
    </source>
</evidence>
<evidence type="ECO:0000256" key="2">
    <source>
        <dbReference type="SAM" id="SignalP"/>
    </source>
</evidence>
<dbReference type="RefSeq" id="WP_302710887.1">
    <property type="nucleotide sequence ID" value="NZ_JAULRT010000031.1"/>
</dbReference>
<dbReference type="PROSITE" id="PS51257">
    <property type="entry name" value="PROKAR_LIPOPROTEIN"/>
    <property type="match status" value="1"/>
</dbReference>
<dbReference type="PANTHER" id="PTHR48081:SF9">
    <property type="entry name" value="CARBOXYLESTERASE"/>
    <property type="match status" value="1"/>
</dbReference>
<protein>
    <submittedName>
        <fullName evidence="4">Alpha/beta hydrolase</fullName>
    </submittedName>
</protein>
<feature type="chain" id="PRO_5046942349" evidence="2">
    <location>
        <begin position="26"/>
        <end position="302"/>
    </location>
</feature>
<accession>A0ABT8TBL6</accession>
<dbReference type="PANTHER" id="PTHR48081">
    <property type="entry name" value="AB HYDROLASE SUPERFAMILY PROTEIN C4A8.06C"/>
    <property type="match status" value="1"/>
</dbReference>
<keyword evidence="5" id="KW-1185">Reference proteome</keyword>
<comment type="caution">
    <text evidence="4">The sequence shown here is derived from an EMBL/GenBank/DDBJ whole genome shotgun (WGS) entry which is preliminary data.</text>
</comment>
<dbReference type="SUPFAM" id="SSF53474">
    <property type="entry name" value="alpha/beta-Hydrolases"/>
    <property type="match status" value="1"/>
</dbReference>
<gene>
    <name evidence="4" type="ORF">QWI16_01200</name>
</gene>
<sequence length="302" mass="33034">MRVKNIIRRGLLPASLAAAVSLLSACSGTSMLNTLNRSDHYRTHANLAYGEHARQTLDIYQPEENQSAQACLVVFVYGGSWEEGRKEQYGFVGAALAKLGHTVVIPDYRLYPEVRYPAFVEDIAQAVASEPVQSRVQSRPLVLMGHSAGAMMAGLVSYNPDYLKAVGLDKSAIDAYVSLAGPHDYFLPTDKPRWTKIFGEDEERQVTALTVEHIAADNPPTLILHGADDTTVTPRSAVSLEQKLKDAGVAVTRHTYEGVDHVSLIAATAWPLRWRAPTLEDVDGFLRSQCNTAMGNNTQEAL</sequence>
<dbReference type="Pfam" id="PF20434">
    <property type="entry name" value="BD-FAE"/>
    <property type="match status" value="1"/>
</dbReference>
<evidence type="ECO:0000259" key="3">
    <source>
        <dbReference type="Pfam" id="PF20434"/>
    </source>
</evidence>
<reference evidence="4" key="1">
    <citation type="submission" date="2023-07" db="EMBL/GenBank/DDBJ databases">
        <title>Gilvimarinus algae sp. nov., isolated from the surface of Kelp.</title>
        <authorList>
            <person name="Sun Y.Y."/>
            <person name="Gong Y."/>
            <person name="Du Z.J."/>
        </authorList>
    </citation>
    <scope>NUCLEOTIDE SEQUENCE</scope>
    <source>
        <strain evidence="4">SDUM040014</strain>
    </source>
</reference>
<dbReference type="Gene3D" id="3.40.50.1820">
    <property type="entry name" value="alpha/beta hydrolase"/>
    <property type="match status" value="1"/>
</dbReference>
<dbReference type="Proteomes" id="UP001168380">
    <property type="component" value="Unassembled WGS sequence"/>
</dbReference>
<dbReference type="EMBL" id="JAULRT010000031">
    <property type="protein sequence ID" value="MDO3380768.1"/>
    <property type="molecule type" value="Genomic_DNA"/>
</dbReference>
<dbReference type="GO" id="GO:0016787">
    <property type="term" value="F:hydrolase activity"/>
    <property type="evidence" value="ECO:0007669"/>
    <property type="project" value="UniProtKB-KW"/>
</dbReference>
<proteinExistence type="predicted"/>
<evidence type="ECO:0000313" key="4">
    <source>
        <dbReference type="EMBL" id="MDO3380768.1"/>
    </source>
</evidence>